<evidence type="ECO:0000313" key="11">
    <source>
        <dbReference type="EMBL" id="QDH90855.1"/>
    </source>
</evidence>
<dbReference type="EC" id="2.7.7.48" evidence="1"/>
<keyword evidence="9" id="KW-0479">Metal-binding</keyword>
<dbReference type="GO" id="GO:0039694">
    <property type="term" value="P:viral RNA genome replication"/>
    <property type="evidence" value="ECO:0007669"/>
    <property type="project" value="InterPro"/>
</dbReference>
<comment type="cofactor">
    <cofactor evidence="9">
        <name>Mg(2+)</name>
        <dbReference type="ChEBI" id="CHEBI:18420"/>
    </cofactor>
    <text evidence="9">Binds 2 Mg(2+) per subunit.</text>
</comment>
<keyword evidence="3" id="KW-0808">Transferase</keyword>
<feature type="binding site" evidence="9">
    <location>
        <position position="319"/>
    </location>
    <ligand>
        <name>Mg(2+)</name>
        <dbReference type="ChEBI" id="CHEBI:18420"/>
        <label>2</label>
    </ligand>
</feature>
<accession>A0A514DB64</accession>
<feature type="domain" description="RdRp catalytic" evidence="10">
    <location>
        <begin position="304"/>
        <end position="449"/>
    </location>
</feature>
<evidence type="ECO:0000256" key="5">
    <source>
        <dbReference type="ARBA" id="ARBA00022741"/>
    </source>
</evidence>
<evidence type="ECO:0000256" key="3">
    <source>
        <dbReference type="ARBA" id="ARBA00022679"/>
    </source>
</evidence>
<organism evidence="11">
    <name type="scientific">Leviviridae sp</name>
    <dbReference type="NCBI Taxonomy" id="2027243"/>
    <lineage>
        <taxon>Viruses</taxon>
        <taxon>Riboviria</taxon>
        <taxon>Orthornavirae</taxon>
        <taxon>Lenarviricota</taxon>
        <taxon>Leviviricetes</taxon>
        <taxon>Norzivirales</taxon>
        <taxon>Fiersviridae</taxon>
    </lineage>
</organism>
<feature type="binding site" evidence="9">
    <location>
        <position position="418"/>
    </location>
    <ligand>
        <name>Mg(2+)</name>
        <dbReference type="ChEBI" id="CHEBI:18420"/>
        <label>2</label>
    </ligand>
</feature>
<proteinExistence type="predicted"/>
<evidence type="ECO:0000256" key="8">
    <source>
        <dbReference type="ARBA" id="ARBA00048744"/>
    </source>
</evidence>
<evidence type="ECO:0000256" key="1">
    <source>
        <dbReference type="ARBA" id="ARBA00012494"/>
    </source>
</evidence>
<keyword evidence="9" id="KW-0460">Magnesium</keyword>
<protein>
    <recommendedName>
        <fullName evidence="1">RNA-directed RNA polymerase</fullName>
        <ecNumber evidence="1">2.7.7.48</ecNumber>
    </recommendedName>
    <alternativeName>
        <fullName evidence="7">RNA replicase beta chain</fullName>
    </alternativeName>
</protein>
<comment type="catalytic activity">
    <reaction evidence="8">
        <text>RNA(n) + a ribonucleoside 5'-triphosphate = RNA(n+1) + diphosphate</text>
        <dbReference type="Rhea" id="RHEA:21248"/>
        <dbReference type="Rhea" id="RHEA-COMP:14527"/>
        <dbReference type="Rhea" id="RHEA-COMP:17342"/>
        <dbReference type="ChEBI" id="CHEBI:33019"/>
        <dbReference type="ChEBI" id="CHEBI:61557"/>
        <dbReference type="ChEBI" id="CHEBI:140395"/>
        <dbReference type="EC" id="2.7.7.48"/>
    </reaction>
</comment>
<reference evidence="11" key="1">
    <citation type="submission" date="2019-05" db="EMBL/GenBank/DDBJ databases">
        <title>Metatranscriptomic reconstruction reveals RNA viruses with the potential to shape carbon cycling in soil.</title>
        <authorList>
            <person name="Starr E.P."/>
            <person name="Nuccio E."/>
            <person name="Pett-Ridge J."/>
            <person name="Banfield J.F."/>
            <person name="Firestone M.K."/>
        </authorList>
    </citation>
    <scope>NUCLEOTIDE SEQUENCE</scope>
    <source>
        <strain evidence="11">H3_Bulk_Litter_17_scaffold_1122</strain>
    </source>
</reference>
<dbReference type="EMBL" id="MN035828">
    <property type="protein sequence ID" value="QDH90855.1"/>
    <property type="molecule type" value="Genomic_RNA"/>
</dbReference>
<evidence type="ECO:0000256" key="9">
    <source>
        <dbReference type="PIRSR" id="PIRSR605093-1"/>
    </source>
</evidence>
<keyword evidence="2 11" id="KW-0696">RNA-directed RNA polymerase</keyword>
<dbReference type="PROSITE" id="PS50522">
    <property type="entry name" value="RDRP_PHAGE"/>
    <property type="match status" value="1"/>
</dbReference>
<evidence type="ECO:0000256" key="2">
    <source>
        <dbReference type="ARBA" id="ARBA00022484"/>
    </source>
</evidence>
<dbReference type="InterPro" id="IPR005093">
    <property type="entry name" value="RNArep_beta"/>
</dbReference>
<keyword evidence="4" id="KW-0548">Nucleotidyltransferase</keyword>
<gene>
    <name evidence="11" type="ORF">H3BulkLitter171122_000001</name>
</gene>
<evidence type="ECO:0000259" key="10">
    <source>
        <dbReference type="PROSITE" id="PS50522"/>
    </source>
</evidence>
<dbReference type="GO" id="GO:0000166">
    <property type="term" value="F:nucleotide binding"/>
    <property type="evidence" value="ECO:0007669"/>
    <property type="project" value="UniProtKB-KW"/>
</dbReference>
<evidence type="ECO:0000256" key="7">
    <source>
        <dbReference type="ARBA" id="ARBA00030248"/>
    </source>
</evidence>
<dbReference type="InterPro" id="IPR007096">
    <property type="entry name" value="RNA-dir_Rpol_cat_phage"/>
</dbReference>
<keyword evidence="5" id="KW-0547">Nucleotide-binding</keyword>
<evidence type="ECO:0000256" key="4">
    <source>
        <dbReference type="ARBA" id="ARBA00022695"/>
    </source>
</evidence>
<feature type="binding site" evidence="9">
    <location>
        <position position="417"/>
    </location>
    <ligand>
        <name>Mg(2+)</name>
        <dbReference type="ChEBI" id="CHEBI:18420"/>
        <label>2</label>
    </ligand>
</feature>
<dbReference type="Pfam" id="PF03431">
    <property type="entry name" value="RNA_replicase_B"/>
    <property type="match status" value="1"/>
</dbReference>
<keyword evidence="6" id="KW-0693">Viral RNA replication</keyword>
<dbReference type="GO" id="GO:0003968">
    <property type="term" value="F:RNA-directed RNA polymerase activity"/>
    <property type="evidence" value="ECO:0007669"/>
    <property type="project" value="UniProtKB-KW"/>
</dbReference>
<dbReference type="GO" id="GO:0046872">
    <property type="term" value="F:metal ion binding"/>
    <property type="evidence" value="ECO:0007669"/>
    <property type="project" value="UniProtKB-KW"/>
</dbReference>
<evidence type="ECO:0000256" key="6">
    <source>
        <dbReference type="ARBA" id="ARBA00022953"/>
    </source>
</evidence>
<sequence length="619" mass="69568">MKSLVGLFVTLLKDLGEQCGADGAGRDERSLLSRVEHEGMSFLTISLPAYASAFERALEVGTAAPWASTGFARQRSGVPRFLAGFLRHVFDKSGRLLDDPSIDCIRAVRQLCRFAKSVNLPCSTARQAHAIEAYVQCDAEVQEFSDEEDGSIVQAFRRVGAIVSADLELDEAQEAFKPVHGSGAVRERLTINERWARMPYWPRRLDDVGLTARMAFFGHEEPLFGLEFEEESAWFPDSVSPEHETPVKVTLVPKTLAKPRVIAIEPAAQQFAQQGVSRWFRGVLERHALTSGRVNFYDQDVNRSLALVESERRRMATLDLSEASDRVGLWHVRQAFSSSPDFLRTLMACRTERALLPSRREVRPLRKYASMGSALCFPVEAYIFFLSIIAARLQQSSLPVTRRTIAEKAKDVYVYGDDLVVPVDEAPAIIAGLEALGFKVNARKCFWTGKFRESCGMDAYDGHEITPVYLRRLPPSDRADVSGILSAVSTANQLHKLGLYRTRDRLRQAVERLLGPLPGDCPEGSPVVGWVFPSSGEPDRRWDFDLQRERKLCWTVIAPRVPDPLEGFGALAKCIRTREERAERTLAETLGWEMVLSAWEEHLTSSVRPYALKLKRRWL</sequence>
<name>A0A514DB64_9VIRU</name>